<dbReference type="EMBL" id="BONQ01000026">
    <property type="protein sequence ID" value="GIG43715.1"/>
    <property type="molecule type" value="Genomic_DNA"/>
</dbReference>
<dbReference type="SMART" id="SM00387">
    <property type="entry name" value="HATPase_c"/>
    <property type="match status" value="1"/>
</dbReference>
<dbReference type="PANTHER" id="PTHR24421:SF10">
    <property type="entry name" value="NITRATE_NITRITE SENSOR PROTEIN NARQ"/>
    <property type="match status" value="1"/>
</dbReference>
<keyword evidence="4" id="KW-0808">Transferase</keyword>
<evidence type="ECO:0000256" key="5">
    <source>
        <dbReference type="ARBA" id="ARBA00022741"/>
    </source>
</evidence>
<comment type="caution">
    <text evidence="12">The sequence shown here is derived from an EMBL/GenBank/DDBJ whole genome shotgun (WGS) entry which is preliminary data.</text>
</comment>
<feature type="transmembrane region" description="Helical" evidence="10">
    <location>
        <begin position="77"/>
        <end position="110"/>
    </location>
</feature>
<reference evidence="12" key="1">
    <citation type="submission" date="2021-01" db="EMBL/GenBank/DDBJ databases">
        <title>Whole genome shotgun sequence of Dactylosporangium siamense NBRC 106093.</title>
        <authorList>
            <person name="Komaki H."/>
            <person name="Tamura T."/>
        </authorList>
    </citation>
    <scope>NUCLEOTIDE SEQUENCE</scope>
    <source>
        <strain evidence="12">NBRC 106093</strain>
    </source>
</reference>
<evidence type="ECO:0000256" key="9">
    <source>
        <dbReference type="SAM" id="MobiDB-lite"/>
    </source>
</evidence>
<dbReference type="InterPro" id="IPR050482">
    <property type="entry name" value="Sensor_HK_TwoCompSys"/>
</dbReference>
<dbReference type="EC" id="2.7.13.3" evidence="2"/>
<feature type="region of interest" description="Disordered" evidence="9">
    <location>
        <begin position="327"/>
        <end position="373"/>
    </location>
</feature>
<dbReference type="CDD" id="cd16917">
    <property type="entry name" value="HATPase_UhpB-NarQ-NarX-like"/>
    <property type="match status" value="1"/>
</dbReference>
<feature type="transmembrane region" description="Helical" evidence="10">
    <location>
        <begin position="140"/>
        <end position="159"/>
    </location>
</feature>
<keyword evidence="5" id="KW-0547">Nucleotide-binding</keyword>
<keyword evidence="7" id="KW-0067">ATP-binding</keyword>
<dbReference type="InterPro" id="IPR003594">
    <property type="entry name" value="HATPase_dom"/>
</dbReference>
<proteinExistence type="predicted"/>
<evidence type="ECO:0000313" key="12">
    <source>
        <dbReference type="EMBL" id="GIG43715.1"/>
    </source>
</evidence>
<dbReference type="Pfam" id="PF07730">
    <property type="entry name" value="HisKA_3"/>
    <property type="match status" value="1"/>
</dbReference>
<dbReference type="PROSITE" id="PS50109">
    <property type="entry name" value="HIS_KIN"/>
    <property type="match status" value="1"/>
</dbReference>
<evidence type="ECO:0000259" key="11">
    <source>
        <dbReference type="PROSITE" id="PS50109"/>
    </source>
</evidence>
<dbReference type="PANTHER" id="PTHR24421">
    <property type="entry name" value="NITRATE/NITRITE SENSOR PROTEIN NARX-RELATED"/>
    <property type="match status" value="1"/>
</dbReference>
<evidence type="ECO:0000256" key="1">
    <source>
        <dbReference type="ARBA" id="ARBA00000085"/>
    </source>
</evidence>
<keyword evidence="10" id="KW-1133">Transmembrane helix</keyword>
<dbReference type="InterPro" id="IPR036890">
    <property type="entry name" value="HATPase_C_sf"/>
</dbReference>
<dbReference type="GO" id="GO:0000155">
    <property type="term" value="F:phosphorelay sensor kinase activity"/>
    <property type="evidence" value="ECO:0007669"/>
    <property type="project" value="InterPro"/>
</dbReference>
<evidence type="ECO:0000256" key="7">
    <source>
        <dbReference type="ARBA" id="ARBA00022840"/>
    </source>
</evidence>
<dbReference type="GO" id="GO:0046983">
    <property type="term" value="F:protein dimerization activity"/>
    <property type="evidence" value="ECO:0007669"/>
    <property type="project" value="InterPro"/>
</dbReference>
<dbReference type="Gene3D" id="1.20.5.1930">
    <property type="match status" value="1"/>
</dbReference>
<dbReference type="SUPFAM" id="SSF55874">
    <property type="entry name" value="ATPase domain of HSP90 chaperone/DNA topoisomerase II/histidine kinase"/>
    <property type="match status" value="1"/>
</dbReference>
<name>A0A919PJL8_9ACTN</name>
<evidence type="ECO:0000256" key="6">
    <source>
        <dbReference type="ARBA" id="ARBA00022777"/>
    </source>
</evidence>
<evidence type="ECO:0000256" key="4">
    <source>
        <dbReference type="ARBA" id="ARBA00022679"/>
    </source>
</evidence>
<dbReference type="Pfam" id="PF02518">
    <property type="entry name" value="HATPase_c"/>
    <property type="match status" value="1"/>
</dbReference>
<evidence type="ECO:0000313" key="13">
    <source>
        <dbReference type="Proteomes" id="UP000660611"/>
    </source>
</evidence>
<keyword evidence="10" id="KW-0812">Transmembrane</keyword>
<dbReference type="InterPro" id="IPR011712">
    <property type="entry name" value="Sig_transdc_His_kin_sub3_dim/P"/>
</dbReference>
<comment type="catalytic activity">
    <reaction evidence="1">
        <text>ATP + protein L-histidine = ADP + protein N-phospho-L-histidine.</text>
        <dbReference type="EC" id="2.7.13.3"/>
    </reaction>
</comment>
<evidence type="ECO:0000256" key="3">
    <source>
        <dbReference type="ARBA" id="ARBA00022553"/>
    </source>
</evidence>
<organism evidence="12 13">
    <name type="scientific">Dactylosporangium siamense</name>
    <dbReference type="NCBI Taxonomy" id="685454"/>
    <lineage>
        <taxon>Bacteria</taxon>
        <taxon>Bacillati</taxon>
        <taxon>Actinomycetota</taxon>
        <taxon>Actinomycetes</taxon>
        <taxon>Micromonosporales</taxon>
        <taxon>Micromonosporaceae</taxon>
        <taxon>Dactylosporangium</taxon>
    </lineage>
</organism>
<feature type="transmembrane region" description="Helical" evidence="10">
    <location>
        <begin position="116"/>
        <end position="133"/>
    </location>
</feature>
<dbReference type="GO" id="GO:0005524">
    <property type="term" value="F:ATP binding"/>
    <property type="evidence" value="ECO:0007669"/>
    <property type="project" value="UniProtKB-KW"/>
</dbReference>
<feature type="domain" description="Histidine kinase" evidence="11">
    <location>
        <begin position="294"/>
        <end position="410"/>
    </location>
</feature>
<gene>
    <name evidence="12" type="ORF">Dsi01nite_017560</name>
</gene>
<keyword evidence="3" id="KW-0597">Phosphoprotein</keyword>
<evidence type="ECO:0000256" key="2">
    <source>
        <dbReference type="ARBA" id="ARBA00012438"/>
    </source>
</evidence>
<evidence type="ECO:0000256" key="8">
    <source>
        <dbReference type="ARBA" id="ARBA00023012"/>
    </source>
</evidence>
<dbReference type="Proteomes" id="UP000660611">
    <property type="component" value="Unassembled WGS sequence"/>
</dbReference>
<keyword evidence="8" id="KW-0902">Two-component regulatory system</keyword>
<sequence length="413" mass="43123">MQAVARVGYGGMGDAFAVRFSRRWRAVAAVGAVVVSVPLLAPAPLVVTGAAGRVVAVLLVLAQAAGFWWLGVRHRLGIVVVLVAAAGLQVLYPGVGPGLVFVVVCTYAWLRPAAETLWGLGLAAFAACGPAVVRGHWAMAGLWLGGVVLAWSWGALVRARGARRLAEQRQAVLEERARIARELHDVLSHTVSVMVVQAAAADDVFDVDPARAREALRRTEQAGREALAELRWFLRTVRADDEGDTGTQAAPQPGLDDVERLAETVSAAGLPVTVRREGTDAGHVPLAVQLSAYRIIQEALTNALRHAGAGRAEVVIRSGPAEVSVEVRDDGRGGAGTDKTRVGTDKTRVGTDNARAGADRARAGTDKAHAGTGRGIAGMRERAALLGGTLRAGPAPGGGFEVAARLPTREQTP</sequence>
<protein>
    <recommendedName>
        <fullName evidence="2">histidine kinase</fullName>
        <ecNumber evidence="2">2.7.13.3</ecNumber>
    </recommendedName>
</protein>
<dbReference type="GO" id="GO:0016020">
    <property type="term" value="C:membrane"/>
    <property type="evidence" value="ECO:0007669"/>
    <property type="project" value="InterPro"/>
</dbReference>
<feature type="transmembrane region" description="Helical" evidence="10">
    <location>
        <begin position="51"/>
        <end position="70"/>
    </location>
</feature>
<keyword evidence="10" id="KW-0472">Membrane</keyword>
<keyword evidence="13" id="KW-1185">Reference proteome</keyword>
<dbReference type="InterPro" id="IPR005467">
    <property type="entry name" value="His_kinase_dom"/>
</dbReference>
<feature type="compositionally biased region" description="Basic and acidic residues" evidence="9">
    <location>
        <begin position="357"/>
        <end position="369"/>
    </location>
</feature>
<feature type="region of interest" description="Disordered" evidence="9">
    <location>
        <begin position="389"/>
        <end position="413"/>
    </location>
</feature>
<evidence type="ECO:0000256" key="10">
    <source>
        <dbReference type="SAM" id="Phobius"/>
    </source>
</evidence>
<dbReference type="AlphaFoldDB" id="A0A919PJL8"/>
<dbReference type="Gene3D" id="3.30.565.10">
    <property type="entry name" value="Histidine kinase-like ATPase, C-terminal domain"/>
    <property type="match status" value="1"/>
</dbReference>
<keyword evidence="6" id="KW-0418">Kinase</keyword>
<accession>A0A919PJL8</accession>
<feature type="compositionally biased region" description="Basic and acidic residues" evidence="9">
    <location>
        <begin position="327"/>
        <end position="349"/>
    </location>
</feature>
<feature type="transmembrane region" description="Helical" evidence="10">
    <location>
        <begin position="26"/>
        <end position="45"/>
    </location>
</feature>